<sequence length="298" mass="32953">MAENGLITSTDLGNIKSIDFVNRYSYSIQGLLDVLGVTRRLPLSQDVKIKTYKWSVTKPAKQVEEGETIPLTKVEKKEDKEYTVPFNKYRKVTTAEAIRRYGHDLAVNETDDKMLQDIQEDIKRTFFTFLSTAPTKQQVEGFQKALSLGWAKTKTFFPGNPQIVSFVSAMDVAKYLGDAPISSGASTDYGFTLLTGFLNQKVFVFDDIPEGKVYSTAIENIVFANQQVSGNDLAKAFNLTVDQSNLIGVTHSVITSNATIETLAFQGSTLFAEISNGVVETTITEPTPEEPETPETKS</sequence>
<evidence type="ECO:0008006" key="3">
    <source>
        <dbReference type="Google" id="ProtNLM"/>
    </source>
</evidence>
<protein>
    <recommendedName>
        <fullName evidence="3">Phage capsid protein</fullName>
    </recommendedName>
</protein>
<reference evidence="1" key="2">
    <citation type="submission" date="2023-03" db="EMBL/GenBank/DDBJ databases">
        <authorList>
            <person name="Obshta O."/>
            <person name="Zabrodski M.W."/>
            <person name="Soomro T."/>
            <person name="Wilson G."/>
            <person name="Masood F."/>
            <person name="Thebeau J."/>
            <person name="Bezerra Da Silva M.C."/>
            <person name="Raza F."/>
            <person name="Biganski S."/>
            <person name="Jose M."/>
            <person name="Camilli M."/>
            <person name="Kozii I.V."/>
            <person name="Kozii R.V."/>
            <person name="Simko E."/>
            <person name="Wood S.C."/>
        </authorList>
    </citation>
    <scope>NUCLEOTIDE SEQUENCE</scope>
    <source>
        <strain evidence="1">PL001</strain>
    </source>
</reference>
<evidence type="ECO:0000313" key="1">
    <source>
        <dbReference type="EMBL" id="MDT2249896.1"/>
    </source>
</evidence>
<name>A0AAP5JPW0_9BACL</name>
<proteinExistence type="predicted"/>
<reference evidence="1" key="1">
    <citation type="journal article" date="2023" name="J. Vet. Diagn. Invest.">
        <title>Oxytetracycline-resistant Paenibacillus larvae identified in commercial beekeeping operations in Saskatchewan using pooled honey sampling.</title>
        <authorList>
            <person name="Obshta O."/>
            <person name="Zabrodski M.W."/>
            <person name="Soomro T."/>
            <person name="Wilson G."/>
            <person name="Masood F."/>
            <person name="Thebeau J."/>
            <person name="Silva M.C.B."/>
            <person name="Biganski S."/>
            <person name="Kozii I.V."/>
            <person name="Koziy R.V."/>
            <person name="Raza M.F."/>
            <person name="Jose M.S."/>
            <person name="Simko E."/>
            <person name="Wood S.C."/>
        </authorList>
    </citation>
    <scope>NUCLEOTIDE SEQUENCE</scope>
    <source>
        <strain evidence="1">PL001</strain>
    </source>
</reference>
<gene>
    <name evidence="1" type="ORF">P7H09_00395</name>
</gene>
<accession>A0AAP5JPW0</accession>
<organism evidence="1 2">
    <name type="scientific">Paenibacillus larvae</name>
    <dbReference type="NCBI Taxonomy" id="1464"/>
    <lineage>
        <taxon>Bacteria</taxon>
        <taxon>Bacillati</taxon>
        <taxon>Bacillota</taxon>
        <taxon>Bacilli</taxon>
        <taxon>Bacillales</taxon>
        <taxon>Paenibacillaceae</taxon>
        <taxon>Paenibacillus</taxon>
    </lineage>
</organism>
<evidence type="ECO:0000313" key="2">
    <source>
        <dbReference type="Proteomes" id="UP001259239"/>
    </source>
</evidence>
<dbReference type="EMBL" id="JARQGV010000004">
    <property type="protein sequence ID" value="MDT2249896.1"/>
    <property type="molecule type" value="Genomic_DNA"/>
</dbReference>
<comment type="caution">
    <text evidence="1">The sequence shown here is derived from an EMBL/GenBank/DDBJ whole genome shotgun (WGS) entry which is preliminary data.</text>
</comment>
<dbReference type="Proteomes" id="UP001259239">
    <property type="component" value="Unassembled WGS sequence"/>
</dbReference>
<dbReference type="AlphaFoldDB" id="A0AAP5JPW0"/>
<dbReference type="RefSeq" id="WP_023484973.1">
    <property type="nucleotide sequence ID" value="NZ_CBCRXL010000063.1"/>
</dbReference>